<reference evidence="8" key="1">
    <citation type="submission" date="2013-10" db="EMBL/GenBank/DDBJ databases">
        <title>Genome sequencing of Onchocerca volvulus.</title>
        <authorList>
            <person name="Cotton J."/>
            <person name="Tsai J."/>
            <person name="Stanley E."/>
            <person name="Tracey A."/>
            <person name="Holroyd N."/>
            <person name="Lustigman S."/>
            <person name="Berriman M."/>
        </authorList>
    </citation>
    <scope>NUCLEOTIDE SEQUENCE</scope>
</reference>
<dbReference type="PANTHER" id="PTHR18952">
    <property type="entry name" value="CARBONIC ANHYDRASE"/>
    <property type="match status" value="1"/>
</dbReference>
<protein>
    <recommendedName>
        <fullName evidence="4">Carbonic anhydrase</fullName>
        <ecNumber evidence="4">4.2.1.1</ecNumber>
    </recommendedName>
</protein>
<dbReference type="InterPro" id="IPR036398">
    <property type="entry name" value="CA_dom_sf"/>
</dbReference>
<evidence type="ECO:0000256" key="3">
    <source>
        <dbReference type="ARBA" id="ARBA00022833"/>
    </source>
</evidence>
<proteinExistence type="inferred from homology"/>
<keyword evidence="8" id="KW-1185">Reference proteome</keyword>
<keyword evidence="4" id="KW-0456">Lyase</keyword>
<comment type="catalytic activity">
    <reaction evidence="4">
        <text>hydrogencarbonate + H(+) = CO2 + H2O</text>
        <dbReference type="Rhea" id="RHEA:10748"/>
        <dbReference type="ChEBI" id="CHEBI:15377"/>
        <dbReference type="ChEBI" id="CHEBI:15378"/>
        <dbReference type="ChEBI" id="CHEBI:16526"/>
        <dbReference type="ChEBI" id="CHEBI:17544"/>
        <dbReference type="EC" id="4.2.1.1"/>
    </reaction>
</comment>
<evidence type="ECO:0000313" key="8">
    <source>
        <dbReference type="Proteomes" id="UP000024404"/>
    </source>
</evidence>
<dbReference type="InterPro" id="IPR018338">
    <property type="entry name" value="Carbonic_anhydrase_a-class_CS"/>
</dbReference>
<dbReference type="OMA" id="IIPANHR"/>
<evidence type="ECO:0000313" key="7">
    <source>
        <dbReference type="EnsemblMetazoa" id="OVOC2094.1"/>
    </source>
</evidence>
<dbReference type="PROSITE" id="PS51144">
    <property type="entry name" value="ALPHA_CA_2"/>
    <property type="match status" value="1"/>
</dbReference>
<sequence>MATNGSLTTSERRKSNANMMTTGIEKRRKKQSPINITNDITEQDSKLKASKLKFSYTVGDLKTIEVTGEGFSCKTDDGCTSELTASHLPDVYKLWEFHAHWGTDKNCGSEHLINGKGFSAELHFVFWNKKYGEFKKCLKKCDGLTVLAVFMQEDSVENENFSPVIDGIHNSLGHLSRVDLEPKFDLLKLLPAKLSYYTYEGSLTSKPFHECVIWTILKHPNTISLDQLELLRQIIPGNCRLQYPLNERRVKRSFKFVKKSQYHVS</sequence>
<feature type="region of interest" description="Disordered" evidence="5">
    <location>
        <begin position="1"/>
        <end position="20"/>
    </location>
</feature>
<evidence type="ECO:0000256" key="2">
    <source>
        <dbReference type="ARBA" id="ARBA00022723"/>
    </source>
</evidence>
<feature type="domain" description="Alpha-carbonic anhydrase" evidence="6">
    <location>
        <begin position="1"/>
        <end position="254"/>
    </location>
</feature>
<evidence type="ECO:0000256" key="5">
    <source>
        <dbReference type="SAM" id="MobiDB-lite"/>
    </source>
</evidence>
<name>A0A8R1XT00_ONCVO</name>
<evidence type="ECO:0000259" key="6">
    <source>
        <dbReference type="PROSITE" id="PS51144"/>
    </source>
</evidence>
<dbReference type="InterPro" id="IPR023561">
    <property type="entry name" value="Carbonic_anhydrase_a-class"/>
</dbReference>
<dbReference type="GO" id="GO:0005737">
    <property type="term" value="C:cytoplasm"/>
    <property type="evidence" value="ECO:0007669"/>
    <property type="project" value="TreeGrafter"/>
</dbReference>
<dbReference type="InterPro" id="IPR001148">
    <property type="entry name" value="CA_dom"/>
</dbReference>
<dbReference type="GO" id="GO:0008270">
    <property type="term" value="F:zinc ion binding"/>
    <property type="evidence" value="ECO:0007669"/>
    <property type="project" value="UniProtKB-UniRule"/>
</dbReference>
<evidence type="ECO:0000256" key="4">
    <source>
        <dbReference type="RuleBase" id="RU367011"/>
    </source>
</evidence>
<dbReference type="AlphaFoldDB" id="A0A8R1XT00"/>
<keyword evidence="3 4" id="KW-0862">Zinc</keyword>
<dbReference type="PANTHER" id="PTHR18952:SF124">
    <property type="entry name" value="CARBONIC ANHYDRASE 7"/>
    <property type="match status" value="1"/>
</dbReference>
<dbReference type="PROSITE" id="PS00162">
    <property type="entry name" value="ALPHA_CA_1"/>
    <property type="match status" value="1"/>
</dbReference>
<dbReference type="EMBL" id="CMVM020000070">
    <property type="status" value="NOT_ANNOTATED_CDS"/>
    <property type="molecule type" value="Genomic_DNA"/>
</dbReference>
<comment type="cofactor">
    <cofactor evidence="4">
        <name>Zn(2+)</name>
        <dbReference type="ChEBI" id="CHEBI:29105"/>
    </cofactor>
</comment>
<dbReference type="Proteomes" id="UP000024404">
    <property type="component" value="Unassembled WGS sequence"/>
</dbReference>
<dbReference type="Pfam" id="PF00194">
    <property type="entry name" value="Carb_anhydrase"/>
    <property type="match status" value="1"/>
</dbReference>
<evidence type="ECO:0000256" key="1">
    <source>
        <dbReference type="ARBA" id="ARBA00010718"/>
    </source>
</evidence>
<accession>A0A8R1XT00</accession>
<dbReference type="CDD" id="cd00326">
    <property type="entry name" value="alpha_CA"/>
    <property type="match status" value="1"/>
</dbReference>
<dbReference type="EC" id="4.2.1.1" evidence="4"/>
<keyword evidence="2 4" id="KW-0479">Metal-binding</keyword>
<dbReference type="EnsemblMetazoa" id="OVOC2094.1">
    <property type="protein sequence ID" value="OVOC2094.1"/>
    <property type="gene ID" value="WBGene00238903"/>
</dbReference>
<comment type="similarity">
    <text evidence="1 4">Belongs to the alpha-carbonic anhydrase family.</text>
</comment>
<reference evidence="7" key="2">
    <citation type="submission" date="2022-06" db="UniProtKB">
        <authorList>
            <consortium name="EnsemblMetazoa"/>
        </authorList>
    </citation>
    <scope>IDENTIFICATION</scope>
</reference>
<dbReference type="SMART" id="SM01057">
    <property type="entry name" value="Carb_anhydrase"/>
    <property type="match status" value="1"/>
</dbReference>
<dbReference type="GO" id="GO:0004089">
    <property type="term" value="F:carbonate dehydratase activity"/>
    <property type="evidence" value="ECO:0007669"/>
    <property type="project" value="UniProtKB-UniRule"/>
</dbReference>
<dbReference type="Gene3D" id="3.10.200.10">
    <property type="entry name" value="Alpha carbonic anhydrase"/>
    <property type="match status" value="1"/>
</dbReference>
<organism evidence="7 8">
    <name type="scientific">Onchocerca volvulus</name>
    <dbReference type="NCBI Taxonomy" id="6282"/>
    <lineage>
        <taxon>Eukaryota</taxon>
        <taxon>Metazoa</taxon>
        <taxon>Ecdysozoa</taxon>
        <taxon>Nematoda</taxon>
        <taxon>Chromadorea</taxon>
        <taxon>Rhabditida</taxon>
        <taxon>Spirurina</taxon>
        <taxon>Spiruromorpha</taxon>
        <taxon>Filarioidea</taxon>
        <taxon>Onchocercidae</taxon>
        <taxon>Onchocerca</taxon>
    </lineage>
</organism>
<comment type="function">
    <text evidence="4">Reversible hydration of carbon dioxide.</text>
</comment>
<dbReference type="SUPFAM" id="SSF51069">
    <property type="entry name" value="Carbonic anhydrase"/>
    <property type="match status" value="1"/>
</dbReference>